<evidence type="ECO:0000259" key="1">
    <source>
        <dbReference type="Pfam" id="PF13737"/>
    </source>
</evidence>
<sequence>MPLRNLPGFINPVFKFVQLPLSYPHYSCISKRTKTINVTLKTQNKGSTHNLAIDSTGLKAYGERRWEVTNHGIDGKQRVWRKLHVAIDINTHKIIAAALSGSHLTNSQELPSLARRKINKISADGA</sequence>
<proteinExistence type="predicted"/>
<dbReference type="InterPro" id="IPR025668">
    <property type="entry name" value="Tnp_DDE_dom"/>
</dbReference>
<dbReference type="PANTHER" id="PTHR34631:SF3">
    <property type="entry name" value="ISSOD12 TRANSPOSASE TNPA_ISSOD12"/>
    <property type="match status" value="1"/>
</dbReference>
<dbReference type="EMBL" id="CP020660">
    <property type="protein sequence ID" value="ATF09578.1"/>
    <property type="molecule type" value="Genomic_DNA"/>
</dbReference>
<dbReference type="AlphaFoldDB" id="A0A291B985"/>
<keyword evidence="3" id="KW-1185">Reference proteome</keyword>
<organism evidence="2 3">
    <name type="scientific">Candidatus Enterovibrio altilux</name>
    <dbReference type="NCBI Taxonomy" id="1927128"/>
    <lineage>
        <taxon>Bacteria</taxon>
        <taxon>Pseudomonadati</taxon>
        <taxon>Pseudomonadota</taxon>
        <taxon>Gammaproteobacteria</taxon>
        <taxon>Vibrionales</taxon>
        <taxon>Vibrionaceae</taxon>
        <taxon>Enterovibrio</taxon>
    </lineage>
</organism>
<dbReference type="Pfam" id="PF13737">
    <property type="entry name" value="DDE_Tnp_1_5"/>
    <property type="match status" value="1"/>
</dbReference>
<evidence type="ECO:0000313" key="3">
    <source>
        <dbReference type="Proteomes" id="UP000218160"/>
    </source>
</evidence>
<evidence type="ECO:0000313" key="2">
    <source>
        <dbReference type="EMBL" id="ATF09578.1"/>
    </source>
</evidence>
<protein>
    <submittedName>
        <fullName evidence="2">Mobile element protein</fullName>
    </submittedName>
</protein>
<dbReference type="Proteomes" id="UP000218160">
    <property type="component" value="Chromosome 1"/>
</dbReference>
<accession>A0A291B985</accession>
<gene>
    <name evidence="2" type="ORF">BTN50_1080</name>
</gene>
<dbReference type="KEGG" id="elux:BTN50_1080"/>
<dbReference type="PANTHER" id="PTHR34631">
    <property type="match status" value="1"/>
</dbReference>
<reference evidence="3" key="1">
    <citation type="submission" date="2017-04" db="EMBL/GenBank/DDBJ databases">
        <title>Genome evolution of the luminous symbionts of deep sea anglerfish.</title>
        <authorList>
            <person name="Hendry T.A."/>
        </authorList>
    </citation>
    <scope>NUCLEOTIDE SEQUENCE [LARGE SCALE GENOMIC DNA]</scope>
</reference>
<dbReference type="InterPro" id="IPR053172">
    <property type="entry name" value="Tn903_transposase"/>
</dbReference>
<name>A0A291B985_9GAMM</name>
<feature type="domain" description="Transposase DDE" evidence="1">
    <location>
        <begin position="1"/>
        <end position="63"/>
    </location>
</feature>